<feature type="modified residue" description="4-aspartylphosphate" evidence="1">
    <location>
        <position position="62"/>
    </location>
</feature>
<organism evidence="4 5">
    <name type="scientific">Limimaricola soesokkakensis</name>
    <dbReference type="NCBI Taxonomy" id="1343159"/>
    <lineage>
        <taxon>Bacteria</taxon>
        <taxon>Pseudomonadati</taxon>
        <taxon>Pseudomonadota</taxon>
        <taxon>Alphaproteobacteria</taxon>
        <taxon>Rhodobacterales</taxon>
        <taxon>Paracoccaceae</taxon>
        <taxon>Limimaricola</taxon>
    </lineage>
</organism>
<dbReference type="SMART" id="SM00448">
    <property type="entry name" value="REC"/>
    <property type="match status" value="1"/>
</dbReference>
<evidence type="ECO:0000256" key="1">
    <source>
        <dbReference type="PROSITE-ProRule" id="PRU00169"/>
    </source>
</evidence>
<dbReference type="EMBL" id="FWFY01000002">
    <property type="protein sequence ID" value="SLN25068.1"/>
    <property type="molecule type" value="Genomic_DNA"/>
</dbReference>
<dbReference type="AlphaFoldDB" id="A0A1X6YMT2"/>
<evidence type="ECO:0000313" key="6">
    <source>
        <dbReference type="Proteomes" id="UP000240624"/>
    </source>
</evidence>
<gene>
    <name evidence="3" type="ORF">CLV79_101286</name>
    <name evidence="4" type="ORF">LOS8367_00800</name>
</gene>
<dbReference type="GO" id="GO:0000160">
    <property type="term" value="P:phosphorelay signal transduction system"/>
    <property type="evidence" value="ECO:0007669"/>
    <property type="project" value="InterPro"/>
</dbReference>
<evidence type="ECO:0000259" key="2">
    <source>
        <dbReference type="PROSITE" id="PS50110"/>
    </source>
</evidence>
<dbReference type="Proteomes" id="UP000240624">
    <property type="component" value="Unassembled WGS sequence"/>
</dbReference>
<dbReference type="PROSITE" id="PS50110">
    <property type="entry name" value="RESPONSE_REGULATORY"/>
    <property type="match status" value="1"/>
</dbReference>
<dbReference type="InterPro" id="IPR001789">
    <property type="entry name" value="Sig_transdc_resp-reg_receiver"/>
</dbReference>
<feature type="domain" description="Response regulatory" evidence="2">
    <location>
        <begin position="12"/>
        <end position="122"/>
    </location>
</feature>
<protein>
    <submittedName>
        <fullName evidence="3">CheY-like chemotaxis protein</fullName>
    </submittedName>
    <submittedName>
        <fullName evidence="4">Two-component response regulator</fullName>
    </submittedName>
</protein>
<keyword evidence="1" id="KW-0597">Phosphoprotein</keyword>
<evidence type="ECO:0000313" key="5">
    <source>
        <dbReference type="Proteomes" id="UP000193495"/>
    </source>
</evidence>
<dbReference type="EMBL" id="PYGB01000001">
    <property type="protein sequence ID" value="PSK88449.1"/>
    <property type="molecule type" value="Genomic_DNA"/>
</dbReference>
<reference evidence="4 5" key="1">
    <citation type="submission" date="2017-03" db="EMBL/GenBank/DDBJ databases">
        <authorList>
            <person name="Afonso C.L."/>
            <person name="Miller P.J."/>
            <person name="Scott M.A."/>
            <person name="Spackman E."/>
            <person name="Goraichik I."/>
            <person name="Dimitrov K.M."/>
            <person name="Suarez D.L."/>
            <person name="Swayne D.E."/>
        </authorList>
    </citation>
    <scope>NUCLEOTIDE SEQUENCE [LARGE SCALE GENOMIC DNA]</scope>
    <source>
        <strain evidence="4 5">CECT 8367</strain>
    </source>
</reference>
<proteinExistence type="predicted"/>
<sequence>MTEPDRYLHGLKVLIVEDEPFIALDLSLGVEDAGGTALGPASTVAHALALIETARPDAAIVDVDLPDGDIGPVLDVLRPEVPVVVHTGVGLPDHLRRAHPEVQVCIKPTTPTKLAERLHHELENRRCGGLRPTPEET</sequence>
<dbReference type="RefSeq" id="WP_085895151.1">
    <property type="nucleotide sequence ID" value="NZ_FWFY01000002.1"/>
</dbReference>
<reference evidence="3 6" key="2">
    <citation type="submission" date="2018-03" db="EMBL/GenBank/DDBJ databases">
        <title>Genomic Encyclopedia of Archaeal and Bacterial Type Strains, Phase II (KMG-II): from individual species to whole genera.</title>
        <authorList>
            <person name="Goeker M."/>
        </authorList>
    </citation>
    <scope>NUCLEOTIDE SEQUENCE [LARGE SCALE GENOMIC DNA]</scope>
    <source>
        <strain evidence="3 6">DSM 29956</strain>
    </source>
</reference>
<dbReference type="OrthoDB" id="582170at2"/>
<evidence type="ECO:0000313" key="3">
    <source>
        <dbReference type="EMBL" id="PSK88449.1"/>
    </source>
</evidence>
<evidence type="ECO:0000313" key="4">
    <source>
        <dbReference type="EMBL" id="SLN25068.1"/>
    </source>
</evidence>
<dbReference type="Proteomes" id="UP000193495">
    <property type="component" value="Unassembled WGS sequence"/>
</dbReference>
<name>A0A1X6YMT2_9RHOB</name>
<dbReference type="InterPro" id="IPR011006">
    <property type="entry name" value="CheY-like_superfamily"/>
</dbReference>
<dbReference type="SUPFAM" id="SSF52172">
    <property type="entry name" value="CheY-like"/>
    <property type="match status" value="1"/>
</dbReference>
<dbReference type="Gene3D" id="3.40.50.2300">
    <property type="match status" value="1"/>
</dbReference>
<accession>A0A1X6YMT2</accession>
<keyword evidence="6" id="KW-1185">Reference proteome</keyword>